<evidence type="ECO:0000256" key="1">
    <source>
        <dbReference type="SAM" id="MobiDB-lite"/>
    </source>
</evidence>
<evidence type="ECO:0000313" key="3">
    <source>
        <dbReference type="Proteomes" id="UP001190700"/>
    </source>
</evidence>
<dbReference type="AlphaFoldDB" id="A0AAE0L3L9"/>
<reference evidence="2 3" key="1">
    <citation type="journal article" date="2015" name="Genome Biol. Evol.">
        <title>Comparative Genomics of a Bacterivorous Green Alga Reveals Evolutionary Causalities and Consequences of Phago-Mixotrophic Mode of Nutrition.</title>
        <authorList>
            <person name="Burns J.A."/>
            <person name="Paasch A."/>
            <person name="Narechania A."/>
            <person name="Kim E."/>
        </authorList>
    </citation>
    <scope>NUCLEOTIDE SEQUENCE [LARGE SCALE GENOMIC DNA]</scope>
    <source>
        <strain evidence="2 3">PLY_AMNH</strain>
    </source>
</reference>
<proteinExistence type="predicted"/>
<evidence type="ECO:0000313" key="2">
    <source>
        <dbReference type="EMBL" id="KAK3270559.1"/>
    </source>
</evidence>
<keyword evidence="3" id="KW-1185">Reference proteome</keyword>
<feature type="compositionally biased region" description="Polar residues" evidence="1">
    <location>
        <begin position="61"/>
        <end position="71"/>
    </location>
</feature>
<name>A0AAE0L3L9_9CHLO</name>
<feature type="region of interest" description="Disordered" evidence="1">
    <location>
        <begin position="36"/>
        <end position="158"/>
    </location>
</feature>
<feature type="region of interest" description="Disordered" evidence="1">
    <location>
        <begin position="236"/>
        <end position="261"/>
    </location>
</feature>
<feature type="compositionally biased region" description="Acidic residues" evidence="1">
    <location>
        <begin position="131"/>
        <end position="141"/>
    </location>
</feature>
<feature type="region of interest" description="Disordered" evidence="1">
    <location>
        <begin position="176"/>
        <end position="218"/>
    </location>
</feature>
<protein>
    <submittedName>
        <fullName evidence="2">Uncharacterized protein</fullName>
    </submittedName>
</protein>
<sequence length="261" mass="27892">MLPSKIEVNGVSLDRNEANNALEMYQRLFPTEAAEEVGGSTEMLWSSDLRDEVLDPDVESTDTSQGKAQQFSPGGSGSSGDSGPSLRSPKLSPGSPKSPLQSRSFRTRNADSDPEPAPVFAPAVPRPDFCLPEDDSDDELDIPGGQTGKGIPVKDVIQPGTGRMVSKTEAILLNKVERNPHEGAPDARGGYTRFRPRSAKKRGQDEGCKVANGGSEHKREAYMAYTPNLARAQGVLVPLQPEASRPGTPRLADSSPRSPIS</sequence>
<feature type="compositionally biased region" description="Low complexity" evidence="1">
    <location>
        <begin position="81"/>
        <end position="100"/>
    </location>
</feature>
<accession>A0AAE0L3L9</accession>
<organism evidence="2 3">
    <name type="scientific">Cymbomonas tetramitiformis</name>
    <dbReference type="NCBI Taxonomy" id="36881"/>
    <lineage>
        <taxon>Eukaryota</taxon>
        <taxon>Viridiplantae</taxon>
        <taxon>Chlorophyta</taxon>
        <taxon>Pyramimonadophyceae</taxon>
        <taxon>Pyramimonadales</taxon>
        <taxon>Pyramimonadaceae</taxon>
        <taxon>Cymbomonas</taxon>
    </lineage>
</organism>
<feature type="compositionally biased region" description="Basic and acidic residues" evidence="1">
    <location>
        <begin position="176"/>
        <end position="185"/>
    </location>
</feature>
<dbReference type="Proteomes" id="UP001190700">
    <property type="component" value="Unassembled WGS sequence"/>
</dbReference>
<feature type="compositionally biased region" description="Low complexity" evidence="1">
    <location>
        <begin position="118"/>
        <end position="129"/>
    </location>
</feature>
<dbReference type="EMBL" id="LGRX02010320">
    <property type="protein sequence ID" value="KAK3270559.1"/>
    <property type="molecule type" value="Genomic_DNA"/>
</dbReference>
<gene>
    <name evidence="2" type="ORF">CYMTET_21048</name>
</gene>
<comment type="caution">
    <text evidence="2">The sequence shown here is derived from an EMBL/GenBank/DDBJ whole genome shotgun (WGS) entry which is preliminary data.</text>
</comment>